<reference evidence="3 4" key="1">
    <citation type="submission" date="2017-09" db="EMBL/GenBank/DDBJ databases">
        <title>Comparative genomics of rhizobia isolated from Phaseolus vulgaris in China.</title>
        <authorList>
            <person name="Tong W."/>
        </authorList>
    </citation>
    <scope>NUCLEOTIDE SEQUENCE [LARGE SCALE GENOMIC DNA]</scope>
    <source>
        <strain evidence="3 4">PCH1</strain>
    </source>
</reference>
<proteinExistence type="predicted"/>
<keyword evidence="2" id="KW-0732">Signal</keyword>
<evidence type="ECO:0000256" key="2">
    <source>
        <dbReference type="SAM" id="SignalP"/>
    </source>
</evidence>
<evidence type="ECO:0000313" key="4">
    <source>
        <dbReference type="Proteomes" id="UP000220353"/>
    </source>
</evidence>
<dbReference type="Pfam" id="PF07087">
    <property type="entry name" value="DUF1353"/>
    <property type="match status" value="1"/>
</dbReference>
<name>A0A2A6LN11_RHIFR</name>
<dbReference type="InterPro" id="IPR010767">
    <property type="entry name" value="Phage_CGC-2007_Cje0229"/>
</dbReference>
<feature type="region of interest" description="Disordered" evidence="1">
    <location>
        <begin position="217"/>
        <end position="236"/>
    </location>
</feature>
<organism evidence="3 4">
    <name type="scientific">Rhizobium fredii</name>
    <name type="common">Sinorhizobium fredii</name>
    <dbReference type="NCBI Taxonomy" id="380"/>
    <lineage>
        <taxon>Bacteria</taxon>
        <taxon>Pseudomonadati</taxon>
        <taxon>Pseudomonadota</taxon>
        <taxon>Alphaproteobacteria</taxon>
        <taxon>Hyphomicrobiales</taxon>
        <taxon>Rhizobiaceae</taxon>
        <taxon>Sinorhizobium/Ensifer group</taxon>
        <taxon>Sinorhizobium</taxon>
    </lineage>
</organism>
<gene>
    <name evidence="3" type="ORF">CO661_31975</name>
</gene>
<feature type="signal peptide" evidence="2">
    <location>
        <begin position="1"/>
        <end position="20"/>
    </location>
</feature>
<evidence type="ECO:0008006" key="5">
    <source>
        <dbReference type="Google" id="ProtNLM"/>
    </source>
</evidence>
<feature type="chain" id="PRO_5013173521" description="DUF1353 domain-containing protein" evidence="2">
    <location>
        <begin position="21"/>
        <end position="236"/>
    </location>
</feature>
<evidence type="ECO:0000313" key="3">
    <source>
        <dbReference type="EMBL" id="PDT43951.1"/>
    </source>
</evidence>
<dbReference type="Proteomes" id="UP000220353">
    <property type="component" value="Unassembled WGS sequence"/>
</dbReference>
<accession>A0A2A6LN11</accession>
<protein>
    <recommendedName>
        <fullName evidence="5">DUF1353 domain-containing protein</fullName>
    </recommendedName>
</protein>
<sequence>MVAMLLAAVGVAVSASSTLAVNFCQSNKDRNCFTGSFGLVDIPGDASHKLLKADFGYVDLNGVGWQTNKETKTDGASIPPLLQPFVGSPWEDGYIRAAVIHDWYCDRHVRTWKETHRVFYDTMLASGLEKPKAKLLFYAVYAFGPRWGYLVPGEKCAAGKNCIQMTGKDAAFVQLPGELADQSSAGELKAIKATIDLKERSGDALTLDELMAIADEAHPKQTLRDQRPAGGDEITK</sequence>
<evidence type="ECO:0000256" key="1">
    <source>
        <dbReference type="SAM" id="MobiDB-lite"/>
    </source>
</evidence>
<dbReference type="EMBL" id="NWTC01000049">
    <property type="protein sequence ID" value="PDT43951.1"/>
    <property type="molecule type" value="Genomic_DNA"/>
</dbReference>
<dbReference type="AlphaFoldDB" id="A0A2A6LN11"/>
<comment type="caution">
    <text evidence="3">The sequence shown here is derived from an EMBL/GenBank/DDBJ whole genome shotgun (WGS) entry which is preliminary data.</text>
</comment>
<feature type="compositionally biased region" description="Basic and acidic residues" evidence="1">
    <location>
        <begin position="217"/>
        <end position="227"/>
    </location>
</feature>